<organism evidence="1 2">
    <name type="scientific">Meloidogyne hapla</name>
    <name type="common">Root-knot nematode worm</name>
    <dbReference type="NCBI Taxonomy" id="6305"/>
    <lineage>
        <taxon>Eukaryota</taxon>
        <taxon>Metazoa</taxon>
        <taxon>Ecdysozoa</taxon>
        <taxon>Nematoda</taxon>
        <taxon>Chromadorea</taxon>
        <taxon>Rhabditida</taxon>
        <taxon>Tylenchina</taxon>
        <taxon>Tylenchomorpha</taxon>
        <taxon>Tylenchoidea</taxon>
        <taxon>Meloidogynidae</taxon>
        <taxon>Meloidogyninae</taxon>
        <taxon>Meloidogyne</taxon>
    </lineage>
</organism>
<dbReference type="AlphaFoldDB" id="A0A1I8BGZ9"/>
<accession>A0A1I8BGZ9</accession>
<evidence type="ECO:0000313" key="2">
    <source>
        <dbReference type="WBParaSite" id="MhA1_Contig245.frz3.gene4"/>
    </source>
</evidence>
<protein>
    <submittedName>
        <fullName evidence="2">ZP domain-containing protein</fullName>
    </submittedName>
</protein>
<name>A0A1I8BGZ9_MELHA</name>
<sequence length="62" mass="7199">NVNFVCPSPLFHGFYVNEYLLSVYKENDEIKVICTIRKEVSLPIPASTLQNQQKGIRFLKKQ</sequence>
<reference evidence="2" key="1">
    <citation type="submission" date="2016-11" db="UniProtKB">
        <authorList>
            <consortium name="WormBaseParasite"/>
        </authorList>
    </citation>
    <scope>IDENTIFICATION</scope>
</reference>
<keyword evidence="1" id="KW-1185">Reference proteome</keyword>
<proteinExistence type="predicted"/>
<evidence type="ECO:0000313" key="1">
    <source>
        <dbReference type="Proteomes" id="UP000095281"/>
    </source>
</evidence>
<dbReference type="WBParaSite" id="MhA1_Contig245.frz3.gene4">
    <property type="protein sequence ID" value="MhA1_Contig245.frz3.gene4"/>
    <property type="gene ID" value="MhA1_Contig245.frz3.gene4"/>
</dbReference>
<dbReference type="Proteomes" id="UP000095281">
    <property type="component" value="Unplaced"/>
</dbReference>